<evidence type="ECO:0000259" key="1">
    <source>
        <dbReference type="Pfam" id="PF01968"/>
    </source>
</evidence>
<dbReference type="Proteomes" id="UP000321046">
    <property type="component" value="Unassembled WGS sequence"/>
</dbReference>
<dbReference type="GO" id="GO:0017168">
    <property type="term" value="F:5-oxoprolinase (ATP-hydrolyzing) activity"/>
    <property type="evidence" value="ECO:0007669"/>
    <property type="project" value="TreeGrafter"/>
</dbReference>
<feature type="domain" description="Hydantoinase/oxoprolinase N-terminal" evidence="2">
    <location>
        <begin position="9"/>
        <end position="181"/>
    </location>
</feature>
<dbReference type="AlphaFoldDB" id="A0A5C6WYM4"/>
<evidence type="ECO:0000259" key="3">
    <source>
        <dbReference type="Pfam" id="PF19278"/>
    </source>
</evidence>
<evidence type="ECO:0000259" key="2">
    <source>
        <dbReference type="Pfam" id="PF05378"/>
    </source>
</evidence>
<dbReference type="Pfam" id="PF19278">
    <property type="entry name" value="Hydant_A_C"/>
    <property type="match status" value="1"/>
</dbReference>
<organism evidence="4 5">
    <name type="scientific">Lujinxingia vulgaris</name>
    <dbReference type="NCBI Taxonomy" id="2600176"/>
    <lineage>
        <taxon>Bacteria</taxon>
        <taxon>Deltaproteobacteria</taxon>
        <taxon>Bradymonadales</taxon>
        <taxon>Lujinxingiaceae</taxon>
        <taxon>Lujinxingia</taxon>
    </lineage>
</organism>
<dbReference type="InterPro" id="IPR049517">
    <property type="entry name" value="ACX-like_C"/>
</dbReference>
<dbReference type="RefSeq" id="WP_146974934.1">
    <property type="nucleotide sequence ID" value="NZ_VOSL01000054.1"/>
</dbReference>
<dbReference type="PANTHER" id="PTHR11365">
    <property type="entry name" value="5-OXOPROLINASE RELATED"/>
    <property type="match status" value="1"/>
</dbReference>
<feature type="domain" description="Acetophenone carboxylase-like C-terminal" evidence="3">
    <location>
        <begin position="521"/>
        <end position="665"/>
    </location>
</feature>
<feature type="domain" description="Hydantoinase A/oxoprolinase" evidence="1">
    <location>
        <begin position="203"/>
        <end position="483"/>
    </location>
</feature>
<dbReference type="OrthoDB" id="9759608at2"/>
<proteinExistence type="predicted"/>
<accession>A0A5C6WYM4</accession>
<dbReference type="GO" id="GO:0005829">
    <property type="term" value="C:cytosol"/>
    <property type="evidence" value="ECO:0007669"/>
    <property type="project" value="TreeGrafter"/>
</dbReference>
<dbReference type="InterPro" id="IPR045079">
    <property type="entry name" value="Oxoprolinase-like"/>
</dbReference>
<protein>
    <submittedName>
        <fullName evidence="4">Hydantoinase/oxoprolinase family protein</fullName>
    </submittedName>
</protein>
<evidence type="ECO:0000313" key="4">
    <source>
        <dbReference type="EMBL" id="TXD34553.1"/>
    </source>
</evidence>
<reference evidence="4 5" key="1">
    <citation type="submission" date="2019-08" db="EMBL/GenBank/DDBJ databases">
        <title>Bradymonadales sp. TMQ2.</title>
        <authorList>
            <person name="Liang Q."/>
        </authorList>
    </citation>
    <scope>NUCLEOTIDE SEQUENCE [LARGE SCALE GENOMIC DNA]</scope>
    <source>
        <strain evidence="4 5">TMQ2</strain>
    </source>
</reference>
<comment type="caution">
    <text evidence="4">The sequence shown here is derived from an EMBL/GenBank/DDBJ whole genome shotgun (WGS) entry which is preliminary data.</text>
</comment>
<gene>
    <name evidence="4" type="ORF">FRC96_13105</name>
</gene>
<dbReference type="EMBL" id="VOSL01000054">
    <property type="protein sequence ID" value="TXD34553.1"/>
    <property type="molecule type" value="Genomic_DNA"/>
</dbReference>
<dbReference type="Pfam" id="PF05378">
    <property type="entry name" value="Hydant_A_N"/>
    <property type="match status" value="1"/>
</dbReference>
<dbReference type="InterPro" id="IPR008040">
    <property type="entry name" value="Hydant_A_N"/>
</dbReference>
<sequence>MTRPTEASRFGVDTGGTFTDVVMPGGDGRLRVYKLLSTPADPSEAIGDGVEALLGPGERPYEVVHGTTVATNALLERRGARVACVITAGFEDVLWLGRQARPHLYALHVTMPEPVVARADVIGVRERLSAAGEVVEPLCEAEIARVVAEVEALDVEAVAICTLHAWANPAHEASLARALRAHAAGWHVSASHEISGAFREFERASTASVNAYVGPLMARYLRRLQERLEGARGVEVLLSHGGRAEVAFAAEQPVHTVLSGPAGGVVGALQAAREVGLETIITLDMGGTSTDVSLVDGELEVREDAEVDGLSMVVPVIDIVTVGAGGGSIAYRDAGGALRVGPRSAGASPGPACYGRGGQDLTVTDAHLALGTLRSDRFLGGEMTLDASAAREALERLSDELETPPEEVARGVLAIADAAMARALKVVSLERGRDPRDYTLVGFGGAGGLHACRLAEALSMRRVLIPQNPGLLSARGMLGAKRRRYYRRTVLRPLHDVLADVGSLRELLDESEARARVALGDAQGAAIDLRWEAGLRYQGQSFEVVVPVDWAAERHELSDPSERFEEEHERLYGYRADREVELVGLRLSASLNDAPTLDAAAPRGDAEALAAAHEVMLDMGEGPQAARVVERAWLAEGQRIKGPVILTEYSATTVVLPGWEVVVSRGHLILEREP</sequence>
<dbReference type="InterPro" id="IPR002821">
    <property type="entry name" value="Hydantoinase_A"/>
</dbReference>
<dbReference type="GO" id="GO:0006749">
    <property type="term" value="P:glutathione metabolic process"/>
    <property type="evidence" value="ECO:0007669"/>
    <property type="project" value="TreeGrafter"/>
</dbReference>
<dbReference type="PANTHER" id="PTHR11365:SF23">
    <property type="entry name" value="HYPOTHETICAL 5-OXOPROLINASE (EUROFUNG)-RELATED"/>
    <property type="match status" value="1"/>
</dbReference>
<evidence type="ECO:0000313" key="5">
    <source>
        <dbReference type="Proteomes" id="UP000321046"/>
    </source>
</evidence>
<dbReference type="Pfam" id="PF01968">
    <property type="entry name" value="Hydantoinase_A"/>
    <property type="match status" value="1"/>
</dbReference>
<name>A0A5C6WYM4_9DELT</name>